<gene>
    <name evidence="1" type="ORF">PS683_03538</name>
</gene>
<reference evidence="1" key="1">
    <citation type="submission" date="2019-09" db="EMBL/GenBank/DDBJ databases">
        <authorList>
            <person name="Chandra G."/>
            <person name="Truman W A."/>
        </authorList>
    </citation>
    <scope>NUCLEOTIDE SEQUENCE</scope>
    <source>
        <strain evidence="1">PS683</strain>
    </source>
</reference>
<dbReference type="EMBL" id="LR700645">
    <property type="protein sequence ID" value="VVM15223.1"/>
    <property type="molecule type" value="Genomic_DNA"/>
</dbReference>
<organism evidence="1">
    <name type="scientific">Pseudomonas fluorescens</name>
    <dbReference type="NCBI Taxonomy" id="294"/>
    <lineage>
        <taxon>Bacteria</taxon>
        <taxon>Pseudomonadati</taxon>
        <taxon>Pseudomonadota</taxon>
        <taxon>Gammaproteobacteria</taxon>
        <taxon>Pseudomonadales</taxon>
        <taxon>Pseudomonadaceae</taxon>
        <taxon>Pseudomonas</taxon>
    </lineage>
</organism>
<accession>A0A5E6MUX5</accession>
<protein>
    <submittedName>
        <fullName evidence="1">Uncharacterized protein</fullName>
    </submittedName>
</protein>
<evidence type="ECO:0000313" key="1">
    <source>
        <dbReference type="EMBL" id="VVM15223.1"/>
    </source>
</evidence>
<dbReference type="AlphaFoldDB" id="A0A5E6MUX5"/>
<sequence length="40" mass="4714">MNHTADSRNTQLDRLALALAVFKHYVEIKNYAQLLDNNRR</sequence>
<proteinExistence type="predicted"/>
<name>A0A5E6MUX5_PSEFL</name>